<dbReference type="AlphaFoldDB" id="A0A6I6LED6"/>
<dbReference type="EMBL" id="CP035733">
    <property type="protein sequence ID" value="QGY80703.1"/>
    <property type="molecule type" value="Genomic_DNA"/>
</dbReference>
<reference evidence="8" key="1">
    <citation type="submission" date="2019-01" db="EMBL/GenBank/DDBJ databases">
        <title>Sphingorhabdus lacus sp.nov., isolated from an oligotrophic freshwater lake.</title>
        <authorList>
            <person name="Park M."/>
        </authorList>
    </citation>
    <scope>NUCLEOTIDE SEQUENCE [LARGE SCALE GENOMIC DNA]</scope>
    <source>
        <strain evidence="8">IMCC1753</strain>
    </source>
</reference>
<evidence type="ECO:0000256" key="2">
    <source>
        <dbReference type="ARBA" id="ARBA00022630"/>
    </source>
</evidence>
<keyword evidence="5 7" id="KW-0503">Monooxygenase</keyword>
<evidence type="ECO:0000313" key="7">
    <source>
        <dbReference type="EMBL" id="QGY80703.1"/>
    </source>
</evidence>
<dbReference type="Pfam" id="PF01494">
    <property type="entry name" value="FAD_binding_3"/>
    <property type="match status" value="1"/>
</dbReference>
<dbReference type="OrthoDB" id="4230779at2"/>
<dbReference type="PRINTS" id="PR00420">
    <property type="entry name" value="RNGMNOXGNASE"/>
</dbReference>
<dbReference type="PANTHER" id="PTHR13789">
    <property type="entry name" value="MONOOXYGENASE"/>
    <property type="match status" value="1"/>
</dbReference>
<keyword evidence="4" id="KW-0560">Oxidoreductase</keyword>
<name>A0A6I6LED6_9SPHN</name>
<comment type="cofactor">
    <cofactor evidence="1">
        <name>FAD</name>
        <dbReference type="ChEBI" id="CHEBI:57692"/>
    </cofactor>
</comment>
<dbReference type="KEGG" id="slaa:EUU25_08760"/>
<dbReference type="SUPFAM" id="SSF54373">
    <property type="entry name" value="FAD-linked reductases, C-terminal domain"/>
    <property type="match status" value="1"/>
</dbReference>
<evidence type="ECO:0000256" key="3">
    <source>
        <dbReference type="ARBA" id="ARBA00022827"/>
    </source>
</evidence>
<evidence type="ECO:0000313" key="8">
    <source>
        <dbReference type="Proteomes" id="UP000428803"/>
    </source>
</evidence>
<evidence type="ECO:0000259" key="6">
    <source>
        <dbReference type="Pfam" id="PF01494"/>
    </source>
</evidence>
<protein>
    <submittedName>
        <fullName evidence="7">Monooxygenase</fullName>
    </submittedName>
</protein>
<keyword evidence="8" id="KW-1185">Reference proteome</keyword>
<evidence type="ECO:0000256" key="5">
    <source>
        <dbReference type="ARBA" id="ARBA00023033"/>
    </source>
</evidence>
<dbReference type="Gene3D" id="3.50.50.60">
    <property type="entry name" value="FAD/NAD(P)-binding domain"/>
    <property type="match status" value="1"/>
</dbReference>
<dbReference type="GO" id="GO:0071949">
    <property type="term" value="F:FAD binding"/>
    <property type="evidence" value="ECO:0007669"/>
    <property type="project" value="InterPro"/>
</dbReference>
<evidence type="ECO:0000256" key="4">
    <source>
        <dbReference type="ARBA" id="ARBA00023002"/>
    </source>
</evidence>
<evidence type="ECO:0000256" key="1">
    <source>
        <dbReference type="ARBA" id="ARBA00001974"/>
    </source>
</evidence>
<dbReference type="Proteomes" id="UP000428803">
    <property type="component" value="Chromosome"/>
</dbReference>
<dbReference type="InterPro" id="IPR036188">
    <property type="entry name" value="FAD/NAD-bd_sf"/>
</dbReference>
<proteinExistence type="predicted"/>
<gene>
    <name evidence="7" type="ORF">EUU25_08760</name>
</gene>
<dbReference type="InterPro" id="IPR050493">
    <property type="entry name" value="FAD-dep_Monooxygenase_BioMet"/>
</dbReference>
<keyword evidence="2" id="KW-0285">Flavoprotein</keyword>
<keyword evidence="3" id="KW-0274">FAD</keyword>
<dbReference type="PANTHER" id="PTHR13789:SF318">
    <property type="entry name" value="GERANYLGERANYL DIPHOSPHATE REDUCTASE"/>
    <property type="match status" value="1"/>
</dbReference>
<dbReference type="GO" id="GO:0004497">
    <property type="term" value="F:monooxygenase activity"/>
    <property type="evidence" value="ECO:0007669"/>
    <property type="project" value="UniProtKB-KW"/>
</dbReference>
<dbReference type="SUPFAM" id="SSF51905">
    <property type="entry name" value="FAD/NAD(P)-binding domain"/>
    <property type="match status" value="1"/>
</dbReference>
<accession>A0A6I6LED6</accession>
<dbReference type="InterPro" id="IPR002938">
    <property type="entry name" value="FAD-bd"/>
</dbReference>
<sequence length="441" mass="49204">MAAFTHLQFTGKARRDQQIDLALENGPQTFSQTEQKFTKDPIMTERCKIMIVGGGIGGLTAAGLLLLAGHEVELFEQAPELGEVGAGIQVSANATHVLRQLGVLDRLAAVSVRPLRTEFRLHDTAEVVGQILLGDTHEDRFGAPYLHVYRPDILRVLEERVRELSPSAIHLNKALERYEEDDQGVTLRFADGTTARGDLLIGADGIKSVVRSQMHGFEPANFTGNVAWRGMIPADRLPADFQPPIFVNWMGPDKHMVVYWVNGGRLLNFVGCVEKPEWTQEGWAIKAPWDDLKTDFASFHRDVQTMIDAADKDNCFCWALNNRPRLKYWSTDRVTLLGDSAHPTLPYMAQGAVMAIEDAAVLMRALDECNGLGAALKTYEQARIDRTARIVDESTEHARLFHFQTHAEFREAFARKDPATDRGLWLYNYNPLTVSLAVAPA</sequence>
<organism evidence="7 8">
    <name type="scientific">Sphingorhabdus lacus</name>
    <dbReference type="NCBI Taxonomy" id="392610"/>
    <lineage>
        <taxon>Bacteria</taxon>
        <taxon>Pseudomonadati</taxon>
        <taxon>Pseudomonadota</taxon>
        <taxon>Alphaproteobacteria</taxon>
        <taxon>Sphingomonadales</taxon>
        <taxon>Sphingomonadaceae</taxon>
        <taxon>Sphingorhabdus</taxon>
    </lineage>
</organism>
<feature type="domain" description="FAD-binding" evidence="6">
    <location>
        <begin position="47"/>
        <end position="394"/>
    </location>
</feature>